<evidence type="ECO:0000256" key="1">
    <source>
        <dbReference type="SAM" id="Phobius"/>
    </source>
</evidence>
<feature type="transmembrane region" description="Helical" evidence="1">
    <location>
        <begin position="102"/>
        <end position="121"/>
    </location>
</feature>
<dbReference type="OrthoDB" id="8448482at2"/>
<organism evidence="2 3">
    <name type="scientific">Ereboglobus luteus</name>
    <dbReference type="NCBI Taxonomy" id="1796921"/>
    <lineage>
        <taxon>Bacteria</taxon>
        <taxon>Pseudomonadati</taxon>
        <taxon>Verrucomicrobiota</taxon>
        <taxon>Opitutia</taxon>
        <taxon>Opitutales</taxon>
        <taxon>Opitutaceae</taxon>
        <taxon>Ereboglobus</taxon>
    </lineage>
</organism>
<feature type="transmembrane region" description="Helical" evidence="1">
    <location>
        <begin position="294"/>
        <end position="312"/>
    </location>
</feature>
<dbReference type="EMBL" id="CP023004">
    <property type="protein sequence ID" value="AWI08431.1"/>
    <property type="molecule type" value="Genomic_DNA"/>
</dbReference>
<feature type="transmembrane region" description="Helical" evidence="1">
    <location>
        <begin position="319"/>
        <end position="339"/>
    </location>
</feature>
<evidence type="ECO:0000313" key="2">
    <source>
        <dbReference type="EMBL" id="AWI08431.1"/>
    </source>
</evidence>
<feature type="transmembrane region" description="Helical" evidence="1">
    <location>
        <begin position="128"/>
        <end position="145"/>
    </location>
</feature>
<keyword evidence="1" id="KW-0812">Transmembrane</keyword>
<name>A0A2U8E0U1_9BACT</name>
<keyword evidence="3" id="KW-1185">Reference proteome</keyword>
<dbReference type="Proteomes" id="UP000244896">
    <property type="component" value="Chromosome"/>
</dbReference>
<feature type="transmembrane region" description="Helical" evidence="1">
    <location>
        <begin position="151"/>
        <end position="171"/>
    </location>
</feature>
<dbReference type="KEGG" id="elut:CKA38_03445"/>
<reference evidence="2 3" key="1">
    <citation type="journal article" date="2018" name="Syst. Appl. Microbiol.">
        <title>Ereboglobus luteus gen. nov. sp. nov. from cockroach guts, and new insights into the oxygen relationship of the genera Opitutus and Didymococcus (Verrucomicrobia: Opitutaceae).</title>
        <authorList>
            <person name="Tegtmeier D."/>
            <person name="Belitz A."/>
            <person name="Radek R."/>
            <person name="Heimerl T."/>
            <person name="Brune A."/>
        </authorList>
    </citation>
    <scope>NUCLEOTIDE SEQUENCE [LARGE SCALE GENOMIC DNA]</scope>
    <source>
        <strain evidence="2 3">Ho45</strain>
    </source>
</reference>
<proteinExistence type="predicted"/>
<accession>A0A2U8E0U1</accession>
<sequence>MKIRETLVNAGFLDFYGSRHKLIWIFVLVLLVTNVYLISYFQHPEVPQHADANQGWIGWFDQGEYYKTARDIANGEIKPSNYWYGYPAIGALTYHFLPKHAFLLPNLVMVTMIMVFFFLICARYLTTWESLILTVLAFMVNQRLWVNSLIIPWNTIPVYLAVFACVWLLIFENKIKGRWLYAALAIALACFSRPPDTPMLCIIYYGSALCSWRNLDGKIRVLAYPVVFICVAVAMQLGAHIYLYKSLWSPYLGTIADVGFNWGSLPLKLYQMFVDPTLLCGATMLPPGKTMTGIVAQAPYVTIIIPGIIYAFQRTGLKILLLPLAIAFSITFYAGFNPISYTPYFWSYLLFHYFWWFLPWMFLFSWLTISRAWRSMRLIPFVACLLGILALISLFSYKVETLSVVPVLDARSAGDAHAATIATANDGKSTTIKVPLPQNERVYSLHFTGREVVPFHASVAGNHVYFKVSKDGVPLVSSYEYFPVGDPDSLYLSFINSPIRGKTATEIEVEISGVDLSRVGPASCEILTVRWRPFSNWSQWFARKPPRVHYAQNLQPPNRIGLFAGWSGGGPDYMWTLGKESEMAILCEAKDQKSQYLVMELSAFRPQMLGVYINDIHAGEISVNSTSKKPYAIKLPTPLELGYFPRIRLLVSNPTRPKDIGMNDDTRELGVALHTARFEASFSP</sequence>
<keyword evidence="1" id="KW-0472">Membrane</keyword>
<dbReference type="AlphaFoldDB" id="A0A2U8E0U1"/>
<gene>
    <name evidence="2" type="ORF">CKA38_03445</name>
</gene>
<feature type="transmembrane region" description="Helical" evidence="1">
    <location>
        <begin position="221"/>
        <end position="243"/>
    </location>
</feature>
<dbReference type="RefSeq" id="WP_108824239.1">
    <property type="nucleotide sequence ID" value="NZ_CP023004.1"/>
</dbReference>
<protein>
    <submittedName>
        <fullName evidence="2">Uncharacterized protein</fullName>
    </submittedName>
</protein>
<feature type="transmembrane region" description="Helical" evidence="1">
    <location>
        <begin position="345"/>
        <end position="366"/>
    </location>
</feature>
<feature type="transmembrane region" description="Helical" evidence="1">
    <location>
        <begin position="21"/>
        <end position="41"/>
    </location>
</feature>
<keyword evidence="1" id="KW-1133">Transmembrane helix</keyword>
<feature type="transmembrane region" description="Helical" evidence="1">
    <location>
        <begin position="378"/>
        <end position="397"/>
    </location>
</feature>
<evidence type="ECO:0000313" key="3">
    <source>
        <dbReference type="Proteomes" id="UP000244896"/>
    </source>
</evidence>